<accession>A0A8E2EF89</accession>
<dbReference type="AlphaFoldDB" id="A0A8E2EF89"/>
<organism evidence="2 3">
    <name type="scientific">Lepidopterella palustris CBS 459.81</name>
    <dbReference type="NCBI Taxonomy" id="1314670"/>
    <lineage>
        <taxon>Eukaryota</taxon>
        <taxon>Fungi</taxon>
        <taxon>Dikarya</taxon>
        <taxon>Ascomycota</taxon>
        <taxon>Pezizomycotina</taxon>
        <taxon>Dothideomycetes</taxon>
        <taxon>Pleosporomycetidae</taxon>
        <taxon>Mytilinidiales</taxon>
        <taxon>Argynnaceae</taxon>
        <taxon>Lepidopterella</taxon>
    </lineage>
</organism>
<keyword evidence="3" id="KW-1185">Reference proteome</keyword>
<sequence>MGGERYTNVFAPHPVERPTGGTRKPWTGFLSRSPTSCGPALVRGRLRPDEVSQWRPRAVLNLYCRCSSTRRRDGLQ</sequence>
<evidence type="ECO:0000313" key="2">
    <source>
        <dbReference type="EMBL" id="OCK82836.1"/>
    </source>
</evidence>
<evidence type="ECO:0000256" key="1">
    <source>
        <dbReference type="SAM" id="MobiDB-lite"/>
    </source>
</evidence>
<dbReference type="EMBL" id="KV744877">
    <property type="protein sequence ID" value="OCK82836.1"/>
    <property type="molecule type" value="Genomic_DNA"/>
</dbReference>
<name>A0A8E2EF89_9PEZI</name>
<dbReference type="Proteomes" id="UP000250266">
    <property type="component" value="Unassembled WGS sequence"/>
</dbReference>
<gene>
    <name evidence="2" type="ORF">K432DRAFT_208935</name>
</gene>
<feature type="region of interest" description="Disordered" evidence="1">
    <location>
        <begin position="1"/>
        <end position="30"/>
    </location>
</feature>
<protein>
    <submittedName>
        <fullName evidence="2">Uncharacterized protein</fullName>
    </submittedName>
</protein>
<evidence type="ECO:0000313" key="3">
    <source>
        <dbReference type="Proteomes" id="UP000250266"/>
    </source>
</evidence>
<proteinExistence type="predicted"/>
<reference evidence="2 3" key="1">
    <citation type="journal article" date="2016" name="Nat. Commun.">
        <title>Ectomycorrhizal ecology is imprinted in the genome of the dominant symbiotic fungus Cenococcum geophilum.</title>
        <authorList>
            <consortium name="DOE Joint Genome Institute"/>
            <person name="Peter M."/>
            <person name="Kohler A."/>
            <person name="Ohm R.A."/>
            <person name="Kuo A."/>
            <person name="Krutzmann J."/>
            <person name="Morin E."/>
            <person name="Arend M."/>
            <person name="Barry K.W."/>
            <person name="Binder M."/>
            <person name="Choi C."/>
            <person name="Clum A."/>
            <person name="Copeland A."/>
            <person name="Grisel N."/>
            <person name="Haridas S."/>
            <person name="Kipfer T."/>
            <person name="LaButti K."/>
            <person name="Lindquist E."/>
            <person name="Lipzen A."/>
            <person name="Maire R."/>
            <person name="Meier B."/>
            <person name="Mihaltcheva S."/>
            <person name="Molinier V."/>
            <person name="Murat C."/>
            <person name="Poggeler S."/>
            <person name="Quandt C.A."/>
            <person name="Sperisen C."/>
            <person name="Tritt A."/>
            <person name="Tisserant E."/>
            <person name="Crous P.W."/>
            <person name="Henrissat B."/>
            <person name="Nehls U."/>
            <person name="Egli S."/>
            <person name="Spatafora J.W."/>
            <person name="Grigoriev I.V."/>
            <person name="Martin F.M."/>
        </authorList>
    </citation>
    <scope>NUCLEOTIDE SEQUENCE [LARGE SCALE GENOMIC DNA]</scope>
    <source>
        <strain evidence="2 3">CBS 459.81</strain>
    </source>
</reference>